<dbReference type="KEGG" id="salf:SMD44_07765"/>
<sequence length="29" mass="2854">MASSDSRLPRITAAVTPAAVTPPTDASAV</sequence>
<feature type="region of interest" description="Disordered" evidence="1">
    <location>
        <begin position="1"/>
        <end position="29"/>
    </location>
</feature>
<protein>
    <submittedName>
        <fullName evidence="2">Uncharacterized protein</fullName>
    </submittedName>
</protein>
<accession>A0A1Z1WPC2</accession>
<name>A0A1Z1WPC2_9ACTN</name>
<proteinExistence type="predicted"/>
<reference evidence="2 3" key="1">
    <citation type="submission" date="2017-05" db="EMBL/GenBank/DDBJ databases">
        <title>Streptomyces alboflavus Genome sequencing and assembly.</title>
        <authorList>
            <person name="Wang Y."/>
            <person name="Du B."/>
            <person name="Ding Y."/>
            <person name="Liu H."/>
            <person name="Hou Q."/>
            <person name="Liu K."/>
            <person name="Wang C."/>
            <person name="Yao L."/>
        </authorList>
    </citation>
    <scope>NUCLEOTIDE SEQUENCE [LARGE SCALE GENOMIC DNA]</scope>
    <source>
        <strain evidence="2 3">MDJK44</strain>
    </source>
</reference>
<feature type="compositionally biased region" description="Low complexity" evidence="1">
    <location>
        <begin position="12"/>
        <end position="29"/>
    </location>
</feature>
<dbReference type="EMBL" id="CP021748">
    <property type="protein sequence ID" value="ARX88278.1"/>
    <property type="molecule type" value="Genomic_DNA"/>
</dbReference>
<evidence type="ECO:0000313" key="3">
    <source>
        <dbReference type="Proteomes" id="UP000195880"/>
    </source>
</evidence>
<organism evidence="2 3">
    <name type="scientific">Streptomyces alboflavus</name>
    <dbReference type="NCBI Taxonomy" id="67267"/>
    <lineage>
        <taxon>Bacteria</taxon>
        <taxon>Bacillati</taxon>
        <taxon>Actinomycetota</taxon>
        <taxon>Actinomycetes</taxon>
        <taxon>Kitasatosporales</taxon>
        <taxon>Streptomycetaceae</taxon>
        <taxon>Streptomyces</taxon>
    </lineage>
</organism>
<gene>
    <name evidence="2" type="ORF">SMD44_07765</name>
</gene>
<dbReference type="AlphaFoldDB" id="A0A1Z1WPC2"/>
<evidence type="ECO:0000313" key="2">
    <source>
        <dbReference type="EMBL" id="ARX88278.1"/>
    </source>
</evidence>
<keyword evidence="3" id="KW-1185">Reference proteome</keyword>
<dbReference type="Proteomes" id="UP000195880">
    <property type="component" value="Chromosome"/>
</dbReference>
<evidence type="ECO:0000256" key="1">
    <source>
        <dbReference type="SAM" id="MobiDB-lite"/>
    </source>
</evidence>